<dbReference type="RefSeq" id="XP_014170605.1">
    <property type="nucleotide sequence ID" value="XM_014315130.1"/>
</dbReference>
<dbReference type="InterPro" id="IPR029489">
    <property type="entry name" value="OGT/SEC/SPY_C"/>
</dbReference>
<dbReference type="GO" id="GO:0006493">
    <property type="term" value="P:protein O-linked glycosylation"/>
    <property type="evidence" value="ECO:0007669"/>
    <property type="project" value="TreeGrafter"/>
</dbReference>
<keyword evidence="5 11" id="KW-0808">Transferase</keyword>
<evidence type="ECO:0000256" key="7">
    <source>
        <dbReference type="ARBA" id="ARBA00022803"/>
    </source>
</evidence>
<dbReference type="Pfam" id="PF13181">
    <property type="entry name" value="TPR_8"/>
    <property type="match status" value="1"/>
</dbReference>
<protein>
    <recommendedName>
        <fullName evidence="3">protein O-GlcNAc transferase</fullName>
        <ecNumber evidence="3">2.4.1.255</ecNumber>
    </recommendedName>
</protein>
<organism evidence="12">
    <name type="scientific">Grosmannia clavigera (strain kw1407 / UAMH 11150)</name>
    <name type="common">Blue stain fungus</name>
    <name type="synonym">Graphiocladiella clavigera</name>
    <dbReference type="NCBI Taxonomy" id="655863"/>
    <lineage>
        <taxon>Eukaryota</taxon>
        <taxon>Fungi</taxon>
        <taxon>Dikarya</taxon>
        <taxon>Ascomycota</taxon>
        <taxon>Pezizomycotina</taxon>
        <taxon>Sordariomycetes</taxon>
        <taxon>Sordariomycetidae</taxon>
        <taxon>Ophiostomatales</taxon>
        <taxon>Ophiostomataceae</taxon>
        <taxon>Leptographium</taxon>
    </lineage>
</organism>
<accession>F0XMC8</accession>
<evidence type="ECO:0000256" key="5">
    <source>
        <dbReference type="ARBA" id="ARBA00022679"/>
    </source>
</evidence>
<feature type="region of interest" description="Disordered" evidence="9">
    <location>
        <begin position="508"/>
        <end position="533"/>
    </location>
</feature>
<keyword evidence="7 8" id="KW-0802">TPR repeat</keyword>
<dbReference type="InParanoid" id="F0XMC8"/>
<feature type="region of interest" description="Disordered" evidence="9">
    <location>
        <begin position="755"/>
        <end position="790"/>
    </location>
</feature>
<dbReference type="InterPro" id="IPR011990">
    <property type="entry name" value="TPR-like_helical_dom_sf"/>
</dbReference>
<dbReference type="eggNOG" id="KOG4626">
    <property type="taxonomic scope" value="Eukaryota"/>
</dbReference>
<dbReference type="EMBL" id="GL629794">
    <property type="protein sequence ID" value="EFX01123.1"/>
    <property type="molecule type" value="Genomic_DNA"/>
</dbReference>
<evidence type="ECO:0000256" key="9">
    <source>
        <dbReference type="SAM" id="MobiDB-lite"/>
    </source>
</evidence>
<keyword evidence="12" id="KW-1185">Reference proteome</keyword>
<gene>
    <name evidence="11" type="ORF">CMQ_6065</name>
</gene>
<feature type="repeat" description="TPR" evidence="8">
    <location>
        <begin position="629"/>
        <end position="662"/>
    </location>
</feature>
<dbReference type="HOGENOM" id="CLU_001721_0_0_1"/>
<dbReference type="GeneID" id="25979457"/>
<dbReference type="Gene3D" id="1.25.40.10">
    <property type="entry name" value="Tetratricopeptide repeat domain"/>
    <property type="match status" value="3"/>
</dbReference>
<dbReference type="OrthoDB" id="421121at2759"/>
<dbReference type="SUPFAM" id="SSF48452">
    <property type="entry name" value="TPR-like"/>
    <property type="match status" value="2"/>
</dbReference>
<evidence type="ECO:0000256" key="8">
    <source>
        <dbReference type="PROSITE-ProRule" id="PRU00339"/>
    </source>
</evidence>
<feature type="region of interest" description="Disordered" evidence="9">
    <location>
        <begin position="422"/>
        <end position="441"/>
    </location>
</feature>
<dbReference type="SMART" id="SM00028">
    <property type="entry name" value="TPR"/>
    <property type="match status" value="5"/>
</dbReference>
<dbReference type="PANTHER" id="PTHR44998">
    <property type="match status" value="1"/>
</dbReference>
<evidence type="ECO:0000256" key="2">
    <source>
        <dbReference type="ARBA" id="ARBA00005386"/>
    </source>
</evidence>
<evidence type="ECO:0000256" key="3">
    <source>
        <dbReference type="ARBA" id="ARBA00011970"/>
    </source>
</evidence>
<dbReference type="Gene3D" id="3.40.50.11380">
    <property type="match status" value="2"/>
</dbReference>
<dbReference type="InterPro" id="IPR019734">
    <property type="entry name" value="TPR_rpt"/>
</dbReference>
<feature type="compositionally biased region" description="Low complexity" evidence="9">
    <location>
        <begin position="981"/>
        <end position="996"/>
    </location>
</feature>
<evidence type="ECO:0000256" key="4">
    <source>
        <dbReference type="ARBA" id="ARBA00022676"/>
    </source>
</evidence>
<dbReference type="STRING" id="655863.F0XMC8"/>
<proteinExistence type="inferred from homology"/>
<dbReference type="Proteomes" id="UP000007796">
    <property type="component" value="Unassembled WGS sequence"/>
</dbReference>
<keyword evidence="6" id="KW-0677">Repeat</keyword>
<evidence type="ECO:0000313" key="11">
    <source>
        <dbReference type="EMBL" id="EFX01123.1"/>
    </source>
</evidence>
<dbReference type="FunFam" id="1.25.40.10:FF:000552">
    <property type="entry name" value="UDP-N-acetylglucosaminyltransferase (AFU_orthologue AFUA_1G03380)"/>
    <property type="match status" value="1"/>
</dbReference>
<reference evidence="11 12" key="1">
    <citation type="journal article" date="2011" name="Proc. Natl. Acad. Sci. U.S.A.">
        <title>Genome and transcriptome analyses of the mountain pine beetle-fungal symbiont Grosmannia clavigera, a lodgepole pine pathogen.</title>
        <authorList>
            <person name="DiGuistini S."/>
            <person name="Wang Y."/>
            <person name="Liao N.Y."/>
            <person name="Taylor G."/>
            <person name="Tanguay P."/>
            <person name="Feau N."/>
            <person name="Henrissat B."/>
            <person name="Chan S.K."/>
            <person name="Hesse-Orce U."/>
            <person name="Alamouti S.M."/>
            <person name="Tsui C.K.M."/>
            <person name="Docking R.T."/>
            <person name="Levasseur A."/>
            <person name="Haridas S."/>
            <person name="Robertson G."/>
            <person name="Birol I."/>
            <person name="Holt R.A."/>
            <person name="Marra M.A."/>
            <person name="Hamelin R.C."/>
            <person name="Hirst M."/>
            <person name="Jones S.J.M."/>
            <person name="Bohlmann J."/>
            <person name="Breuil C."/>
        </authorList>
    </citation>
    <scope>NUCLEOTIDE SEQUENCE [LARGE SCALE GENOMIC DNA]</scope>
    <source>
        <strain evidence="12">kw1407 / UAMH 11150</strain>
    </source>
</reference>
<dbReference type="PANTHER" id="PTHR44998:SF1">
    <property type="entry name" value="UDP-N-ACETYLGLUCOSAMINE--PEPTIDE N-ACETYLGLUCOSAMINYLTRANSFERASE 110 KDA SUBUNIT"/>
    <property type="match status" value="1"/>
</dbReference>
<evidence type="ECO:0000259" key="10">
    <source>
        <dbReference type="Pfam" id="PF13844"/>
    </source>
</evidence>
<dbReference type="Pfam" id="PF13844">
    <property type="entry name" value="Glyco_transf_41"/>
    <property type="match status" value="2"/>
</dbReference>
<comment type="similarity">
    <text evidence="2">Belongs to the glycosyltransferase 41 family. O-GlcNAc transferase subfamily.</text>
</comment>
<evidence type="ECO:0000256" key="1">
    <source>
        <dbReference type="ARBA" id="ARBA00004922"/>
    </source>
</evidence>
<feature type="domain" description="O-GlcNAc transferase C-terminal" evidence="10">
    <location>
        <begin position="1353"/>
        <end position="1435"/>
    </location>
</feature>
<comment type="pathway">
    <text evidence="1">Protein modification; protein glycosylation.</text>
</comment>
<evidence type="ECO:0000313" key="12">
    <source>
        <dbReference type="Proteomes" id="UP000007796"/>
    </source>
</evidence>
<sequence>MQQPLVQMSPQMGHSPLYFDNFHHVHLRPEYIFALQQQQLQQQAQHQYYLSQSRSVRPQSFHQAAAVAAPQRTVAFPIRNSQSTAVSLGSQVPHSQLQHHLQNNGRPVPNLAPGAGGGANGAAFPYINSGRSLAERFQEHQLRRKTPNGTIDAGYDGSPSSLATGPPPFKQMALSVPSVIFPTAVVQQNGPVRRMQMQQLVAATATTTGLPSRSNVVAGQPLVQTDVWPYQLTSVRAATSAAAAASAARSGFGAPWMGPETINPEAAKVAATLNNVPNMAACQGALLQASTFFDEPRGHDSSNMFPQPVFSPSYQASPGPTAFNPTSFNPQPIWPDSALLQSYQTHGFPLTKLVNVDNSLSPIPQIGVCNANYRQTAQATQPLFPLAAPNLNMAPSITASSQPNMFSYHSAQISSYNTGQFHQGVQRQAPGRSQSQQPMNMDSSAMLHSPIQALQMLSMGPPSSALPAAVNISATGEGLVQFKERVLAQGEKTYAELLVHLTHTKKSLNGRPLPSLRPPMKTSMHSKSSQRQQQQQAFSACGLVSEPHMAAVQMSHGRQSLLDHRHGTAHYPSAIVNDAGIYQPSVANIHGAQAAVQNMFFPHPPLIPQAKATLELLSSLCEQSDWKWTDGMLLGGCLHYGLDHFEQALEWFNRILSLNPGHVEVVSNIAATLYCLDRRDEAEKFWYQAIHARPSYLEPAEHLASLLAADQRNHEAVDMIDFVQDSLRIQRPIGSVNSGSSANCGGGPEVAGTTPISGYKVSVHNDDRDSSSQGSPDNTNTQPGFGSSGYAVPGHDNGRMLILIHTKANILYAMKETASASKAYEEAVLIGTGRGFQRIQTLIQRVHATLSPADVSQGSLSYFPRSTASPPLLSPDRAKLTAHLVFASTHGQLPGLRYIPESQHRKSAIATTSNALLSMAKILQDGMASTGYAPAGPNGQGSAVADILALYYLSLSLQESPSTANNVGILLASVQQTPIPSDSQSQRQKPQQQLSSVVEPATKQAIPAGITPGSGLALAFAYYSYGLRLDPKHVHLHTNLGSLLKDVGQIDLAIKMYEQAVACDGTFDIALTNLANAVKDRGRILDAISYYRRAVISNPDFSEAVCGLSTALNSVCDWRGRGGVFLENGRYDRWHVDDDGMLRDVCQTWHGLGLTKRVVDIVSRQLEEGSSWGKGVLHESAIAMLACQMKDATGVLGRDSGFDIGEGGGDGVNSAEVATELQKWANQTGEGSRVLRLIERATRVVMRRWYHDRYVRGVEVPNNYARPRLPASLTVPAAPTVLPFHTFTCPLPAKDVRLISQRNALRISCSTLRSPWLSGSVYPPPSPPQPQLNIGYISSDFNNHPLAHLSIHRQQIEREAPVFRDVTNWAPERLIEQILQDNIHILVNLNGYTRGARNEIFAARPAPIQMAFMGFAGTLGAEWCDYLLADTTAVPPSTLRPWRGNVSIGDVFRDEAEAGQENWVYSENIIYCRDTFFCCDHKQSAEASERAMTWQDEQRRRWKMRKELFPNISDDTVILGNFNQLYKIDPTTFRSWLRILAGVPNAILWLLRFPEAGEANLRRTALTWAGESVACRIIFTDVAPKHLHIARASVCDIFLDTPECNAHTTAADVLWSGTPLLTLPRYNYKMCSRIAASILRGALPKDAEGKQAAAELIAVDESDYEKSAIRLANNSTYTMKRYTGNGTDELYGEGHDDYSLAATLSCLEIEYSPGIIVVVPQAIVSVPQKLIGR</sequence>
<dbReference type="EC" id="2.4.1.255" evidence="3"/>
<dbReference type="Gene3D" id="3.40.50.2000">
    <property type="entry name" value="Glycogen Phosphorylase B"/>
    <property type="match status" value="1"/>
</dbReference>
<keyword evidence="4 11" id="KW-0328">Glycosyltransferase</keyword>
<feature type="compositionally biased region" description="Polar residues" evidence="9">
    <location>
        <begin position="771"/>
        <end position="785"/>
    </location>
</feature>
<feature type="region of interest" description="Disordered" evidence="9">
    <location>
        <begin position="979"/>
        <end position="998"/>
    </location>
</feature>
<dbReference type="PROSITE" id="PS50005">
    <property type="entry name" value="TPR"/>
    <property type="match status" value="1"/>
</dbReference>
<evidence type="ECO:0000256" key="6">
    <source>
        <dbReference type="ARBA" id="ARBA00022737"/>
    </source>
</evidence>
<dbReference type="FunFam" id="3.40.50.2000:FF:000110">
    <property type="entry name" value="UDP-N-acetylglucosaminyltransferase protein"/>
    <property type="match status" value="1"/>
</dbReference>
<dbReference type="GO" id="GO:0097363">
    <property type="term" value="F:protein O-acetylglucosaminyltransferase activity"/>
    <property type="evidence" value="ECO:0007669"/>
    <property type="project" value="UniProtKB-EC"/>
</dbReference>
<name>F0XMC8_GROCL</name>
<feature type="region of interest" description="Disordered" evidence="9">
    <location>
        <begin position="143"/>
        <end position="165"/>
    </location>
</feature>
<feature type="domain" description="O-GlcNAc transferase C-terminal" evidence="10">
    <location>
        <begin position="1512"/>
        <end position="1678"/>
    </location>
</feature>